<dbReference type="PRINTS" id="PR00834">
    <property type="entry name" value="PROTEASES2C"/>
</dbReference>
<protein>
    <recommendedName>
        <fullName evidence="3">Serine protease</fullName>
    </recommendedName>
</protein>
<dbReference type="GO" id="GO:0006508">
    <property type="term" value="P:proteolysis"/>
    <property type="evidence" value="ECO:0007669"/>
    <property type="project" value="InterPro"/>
</dbReference>
<dbReference type="OrthoDB" id="9766361at2"/>
<name>A0A3S1CH92_9CYAN</name>
<dbReference type="Pfam" id="PF13365">
    <property type="entry name" value="Trypsin_2"/>
    <property type="match status" value="1"/>
</dbReference>
<dbReference type="SUPFAM" id="SSF50494">
    <property type="entry name" value="Trypsin-like serine proteases"/>
    <property type="match status" value="1"/>
</dbReference>
<sequence length="356" mass="39360">MLPQVKMQALLLSSVLTTLIPIVPAYSQVPMQQLQVNTTQSEKMSTSNLIAENTKSSVVRVVIWCDVKAYLPKNGKIYSLKTMLGHGSGFFVNPNGYIVTNAHVTNVTDEECKQYFVEELAVKLKEDGEDSNIVKQLKWIDVKPIYQVHLPNGESLPAQILKSGAPIGEGKDVSIIKVNIRNAPVLKLADSSKVRILDKVTAVGYPGLVEMSDIFDKKSLVEATFTSGEISAIKTLKDNIPVIQVSAPAAPGNSGGPVLNERGEVIGIVTFGPQESNNYVFLFTSNTIQEFLTYEGIVNEEGLINQKYREGLQLYNQGKYTEALRKFQLVKRLFPYHSEVDKFIQQSTQIIAANHN</sequence>
<accession>A0A3S1CH92</accession>
<dbReference type="PANTHER" id="PTHR43019">
    <property type="entry name" value="SERINE ENDOPROTEASE DEGS"/>
    <property type="match status" value="1"/>
</dbReference>
<dbReference type="AlphaFoldDB" id="A0A3S1CH92"/>
<reference evidence="1" key="1">
    <citation type="submission" date="2018-12" db="EMBL/GenBank/DDBJ databases">
        <authorList>
            <person name="Will S."/>
            <person name="Neumann-Schaal M."/>
            <person name="Henke P."/>
        </authorList>
    </citation>
    <scope>NUCLEOTIDE SEQUENCE</scope>
    <source>
        <strain evidence="1">PCC 7102</strain>
    </source>
</reference>
<dbReference type="InterPro" id="IPR043504">
    <property type="entry name" value="Peptidase_S1_PA_chymotrypsin"/>
</dbReference>
<proteinExistence type="predicted"/>
<reference evidence="1" key="2">
    <citation type="journal article" date="2019" name="Genome Biol. Evol.">
        <title>Day and night: Metabolic profiles and evolutionary relationships of six axenic non-marine cyanobacteria.</title>
        <authorList>
            <person name="Will S.E."/>
            <person name="Henke P."/>
            <person name="Boedeker C."/>
            <person name="Huang S."/>
            <person name="Brinkmann H."/>
            <person name="Rohde M."/>
            <person name="Jarek M."/>
            <person name="Friedl T."/>
            <person name="Seufert S."/>
            <person name="Schumacher M."/>
            <person name="Overmann J."/>
            <person name="Neumann-Schaal M."/>
            <person name="Petersen J."/>
        </authorList>
    </citation>
    <scope>NUCLEOTIDE SEQUENCE [LARGE SCALE GENOMIC DNA]</scope>
    <source>
        <strain evidence="1">PCC 7102</strain>
    </source>
</reference>
<keyword evidence="2" id="KW-1185">Reference proteome</keyword>
<dbReference type="EMBL" id="RSCL01000019">
    <property type="protein sequence ID" value="RUT01484.1"/>
    <property type="molecule type" value="Genomic_DNA"/>
</dbReference>
<dbReference type="GO" id="GO:0004252">
    <property type="term" value="F:serine-type endopeptidase activity"/>
    <property type="evidence" value="ECO:0007669"/>
    <property type="project" value="InterPro"/>
</dbReference>
<evidence type="ECO:0008006" key="3">
    <source>
        <dbReference type="Google" id="ProtNLM"/>
    </source>
</evidence>
<dbReference type="RefSeq" id="WP_127084768.1">
    <property type="nucleotide sequence ID" value="NZ_RSCL01000019.1"/>
</dbReference>
<dbReference type="InterPro" id="IPR001940">
    <property type="entry name" value="Peptidase_S1C"/>
</dbReference>
<dbReference type="PANTHER" id="PTHR43019:SF23">
    <property type="entry name" value="PROTEASE DO-LIKE 5, CHLOROPLASTIC"/>
    <property type="match status" value="1"/>
</dbReference>
<evidence type="ECO:0000313" key="1">
    <source>
        <dbReference type="EMBL" id="RUT01484.1"/>
    </source>
</evidence>
<evidence type="ECO:0000313" key="2">
    <source>
        <dbReference type="Proteomes" id="UP000271624"/>
    </source>
</evidence>
<dbReference type="Gene3D" id="2.40.10.10">
    <property type="entry name" value="Trypsin-like serine proteases"/>
    <property type="match status" value="2"/>
</dbReference>
<dbReference type="Proteomes" id="UP000271624">
    <property type="component" value="Unassembled WGS sequence"/>
</dbReference>
<organism evidence="1 2">
    <name type="scientific">Dulcicalothrix desertica PCC 7102</name>
    <dbReference type="NCBI Taxonomy" id="232991"/>
    <lineage>
        <taxon>Bacteria</taxon>
        <taxon>Bacillati</taxon>
        <taxon>Cyanobacteriota</taxon>
        <taxon>Cyanophyceae</taxon>
        <taxon>Nostocales</taxon>
        <taxon>Calotrichaceae</taxon>
        <taxon>Dulcicalothrix</taxon>
    </lineage>
</organism>
<dbReference type="InterPro" id="IPR009003">
    <property type="entry name" value="Peptidase_S1_PA"/>
</dbReference>
<gene>
    <name evidence="1" type="ORF">DSM106972_065810</name>
</gene>
<comment type="caution">
    <text evidence="1">The sequence shown here is derived from an EMBL/GenBank/DDBJ whole genome shotgun (WGS) entry which is preliminary data.</text>
</comment>